<protein>
    <recommendedName>
        <fullName evidence="4">Type III secretion protein</fullName>
    </recommendedName>
</protein>
<dbReference type="AlphaFoldDB" id="A0A2P8VEH5"/>
<accession>A0A2P8VEH5</accession>
<dbReference type="RefSeq" id="WP_024550670.1">
    <property type="nucleotide sequence ID" value="NZ_CP188034.1"/>
</dbReference>
<feature type="coiled-coil region" evidence="1">
    <location>
        <begin position="112"/>
        <end position="146"/>
    </location>
</feature>
<dbReference type="EMBL" id="PYEP01000012">
    <property type="protein sequence ID" value="PSN05955.1"/>
    <property type="molecule type" value="Genomic_DNA"/>
</dbReference>
<gene>
    <name evidence="2" type="ORF">C7G83_19360</name>
</gene>
<dbReference type="Proteomes" id="UP000240212">
    <property type="component" value="Unassembled WGS sequence"/>
</dbReference>
<sequence>MRRHRNLDDDIPVEDAGAALQQAFALLLPIRRQRLRRSERAQREADRALRDTVTRSDQLAEQLAEQQTRYLALRDGFAERHLAVTQKQERLMQGLTQERGACDAVAGHKNALVQCQRLTEVQTAQLEEAQRETQARQRDVEKLEYMIQESEVLR</sequence>
<reference evidence="2 3" key="1">
    <citation type="submission" date="2018-03" db="EMBL/GenBank/DDBJ databases">
        <title>Draft genome sequence of the first documented clinical Siccibacter turicensis isolate in Austria.</title>
        <authorList>
            <person name="Lepuschitz S."/>
            <person name="Pekard-Amenitsch S."/>
            <person name="Haunold R."/>
            <person name="Schill S."/>
            <person name="Mach R."/>
            <person name="Allerberger F."/>
            <person name="Ruppitsch W."/>
            <person name="Forsythe S.J."/>
        </authorList>
    </citation>
    <scope>NUCLEOTIDE SEQUENCE [LARGE SCALE GENOMIC DNA]</scope>
    <source>
        <strain evidence="2 3">6100069499-17</strain>
    </source>
</reference>
<evidence type="ECO:0000313" key="2">
    <source>
        <dbReference type="EMBL" id="PSN05955.1"/>
    </source>
</evidence>
<name>A0A2P8VEH5_9ENTR</name>
<organism evidence="2 3">
    <name type="scientific">Siccibacter turicensis</name>
    <dbReference type="NCBI Taxonomy" id="357233"/>
    <lineage>
        <taxon>Bacteria</taxon>
        <taxon>Pseudomonadati</taxon>
        <taxon>Pseudomonadota</taxon>
        <taxon>Gammaproteobacteria</taxon>
        <taxon>Enterobacterales</taxon>
        <taxon>Enterobacteriaceae</taxon>
        <taxon>Siccibacter</taxon>
    </lineage>
</organism>
<dbReference type="STRING" id="1388748.GCA_000463155_02925"/>
<evidence type="ECO:0000256" key="1">
    <source>
        <dbReference type="SAM" id="Coils"/>
    </source>
</evidence>
<keyword evidence="1" id="KW-0175">Coiled coil</keyword>
<evidence type="ECO:0008006" key="4">
    <source>
        <dbReference type="Google" id="ProtNLM"/>
    </source>
</evidence>
<keyword evidence="3" id="KW-1185">Reference proteome</keyword>
<evidence type="ECO:0000313" key="3">
    <source>
        <dbReference type="Proteomes" id="UP000240212"/>
    </source>
</evidence>
<proteinExistence type="predicted"/>
<comment type="caution">
    <text evidence="2">The sequence shown here is derived from an EMBL/GenBank/DDBJ whole genome shotgun (WGS) entry which is preliminary data.</text>
</comment>
<dbReference type="OrthoDB" id="6638553at2"/>